<evidence type="ECO:0000256" key="1">
    <source>
        <dbReference type="ARBA" id="ARBA00004651"/>
    </source>
</evidence>
<keyword evidence="3" id="KW-1003">Cell membrane</keyword>
<feature type="transmembrane region" description="Helical" evidence="7">
    <location>
        <begin position="12"/>
        <end position="30"/>
    </location>
</feature>
<gene>
    <name evidence="9" type="ORF">FD14_GL001222</name>
</gene>
<feature type="transmembrane region" description="Helical" evidence="7">
    <location>
        <begin position="304"/>
        <end position="322"/>
    </location>
</feature>
<feature type="transmembrane region" description="Helical" evidence="7">
    <location>
        <begin position="42"/>
        <end position="61"/>
    </location>
</feature>
<evidence type="ECO:0000256" key="2">
    <source>
        <dbReference type="ARBA" id="ARBA00007400"/>
    </source>
</evidence>
<dbReference type="AlphaFoldDB" id="A0A0R2F6W0"/>
<evidence type="ECO:0000313" key="9">
    <source>
        <dbReference type="EMBL" id="KRN21271.1"/>
    </source>
</evidence>
<evidence type="ECO:0000256" key="5">
    <source>
        <dbReference type="ARBA" id="ARBA00022989"/>
    </source>
</evidence>
<accession>A0A0R2F6W0</accession>
<evidence type="ECO:0000256" key="6">
    <source>
        <dbReference type="ARBA" id="ARBA00023136"/>
    </source>
</evidence>
<keyword evidence="5 7" id="KW-1133">Transmembrane helix</keyword>
<dbReference type="InterPro" id="IPR002656">
    <property type="entry name" value="Acyl_transf_3_dom"/>
</dbReference>
<dbReference type="GO" id="GO:0016413">
    <property type="term" value="F:O-acetyltransferase activity"/>
    <property type="evidence" value="ECO:0007669"/>
    <property type="project" value="TreeGrafter"/>
</dbReference>
<protein>
    <recommendedName>
        <fullName evidence="8">Acyltransferase 3 domain-containing protein</fullName>
    </recommendedName>
</protein>
<dbReference type="GO" id="GO:0005886">
    <property type="term" value="C:plasma membrane"/>
    <property type="evidence" value="ECO:0007669"/>
    <property type="project" value="UniProtKB-SubCell"/>
</dbReference>
<feature type="transmembrane region" description="Helical" evidence="7">
    <location>
        <begin position="82"/>
        <end position="105"/>
    </location>
</feature>
<evidence type="ECO:0000256" key="7">
    <source>
        <dbReference type="SAM" id="Phobius"/>
    </source>
</evidence>
<dbReference type="RefSeq" id="WP_054736907.1">
    <property type="nucleotide sequence ID" value="NZ_AYZM01000122.1"/>
</dbReference>
<feature type="transmembrane region" description="Helical" evidence="7">
    <location>
        <begin position="125"/>
        <end position="146"/>
    </location>
</feature>
<feature type="transmembrane region" description="Helical" evidence="7">
    <location>
        <begin position="183"/>
        <end position="201"/>
    </location>
</feature>
<dbReference type="Pfam" id="PF01757">
    <property type="entry name" value="Acyl_transf_3"/>
    <property type="match status" value="1"/>
</dbReference>
<proteinExistence type="inferred from homology"/>
<evidence type="ECO:0000313" key="10">
    <source>
        <dbReference type="Proteomes" id="UP000051442"/>
    </source>
</evidence>
<keyword evidence="4 7" id="KW-0812">Transmembrane</keyword>
<reference evidence="9 10" key="1">
    <citation type="journal article" date="2015" name="Genome Announc.">
        <title>Expanding the biotechnology potential of lactobacilli through comparative genomics of 213 strains and associated genera.</title>
        <authorList>
            <person name="Sun Z."/>
            <person name="Harris H.M."/>
            <person name="McCann A."/>
            <person name="Guo C."/>
            <person name="Argimon S."/>
            <person name="Zhang W."/>
            <person name="Yang X."/>
            <person name="Jeffery I.B."/>
            <person name="Cooney J.C."/>
            <person name="Kagawa T.F."/>
            <person name="Liu W."/>
            <person name="Song Y."/>
            <person name="Salvetti E."/>
            <person name="Wrobel A."/>
            <person name="Rasinkangas P."/>
            <person name="Parkhill J."/>
            <person name="Rea M.C."/>
            <person name="O'Sullivan O."/>
            <person name="Ritari J."/>
            <person name="Douillard F.P."/>
            <person name="Paul Ross R."/>
            <person name="Yang R."/>
            <person name="Briner A.E."/>
            <person name="Felis G.E."/>
            <person name="de Vos W.M."/>
            <person name="Barrangou R."/>
            <person name="Klaenhammer T.R."/>
            <person name="Caufield P.W."/>
            <person name="Cui Y."/>
            <person name="Zhang H."/>
            <person name="O'Toole P.W."/>
        </authorList>
    </citation>
    <scope>NUCLEOTIDE SEQUENCE [LARGE SCALE GENOMIC DNA]</scope>
    <source>
        <strain evidence="9 10">DSM 23365</strain>
    </source>
</reference>
<sequence>MGKRIEWVDMAKAIGMIAVVTGHAIHPLVVNSPAMSTMFSAIYWWHMPLFFIVGGFFLRPLEPNWAGVKHFLKRRIIPNIRMYLVAGGLLILASHFILAESWKYTLFYFVRLLYGGRTLNHELSIFWYMTVYIVTLLVVVMIITWVDSVPAQFFIVLMMYMAGMTYTHMSFFQYKYVPWDADIVLVAALYMLCGYYGFKYYPKIPHKALLTAAIIAMYAVLIMRKYQGMLRFSFYLKSHTIANSFLGAFIPLVLSLGVFLLSDFLTSARIFNWLMPLGVYSGAIMYMHKMIFDVVAKVDVLDHWWVQIIFGLTVPILLNILYRQFKTRIKRPKVVRE</sequence>
<evidence type="ECO:0000256" key="3">
    <source>
        <dbReference type="ARBA" id="ARBA00022475"/>
    </source>
</evidence>
<dbReference type="EMBL" id="AYZM01000122">
    <property type="protein sequence ID" value="KRN21271.1"/>
    <property type="molecule type" value="Genomic_DNA"/>
</dbReference>
<dbReference type="PANTHER" id="PTHR40074:SF2">
    <property type="entry name" value="O-ACETYLTRANSFERASE WECH"/>
    <property type="match status" value="1"/>
</dbReference>
<dbReference type="STRING" id="1423804.FD14_GL001222"/>
<organism evidence="9 10">
    <name type="scientific">Secundilactobacillus similis DSM 23365 = JCM 2765</name>
    <dbReference type="NCBI Taxonomy" id="1423804"/>
    <lineage>
        <taxon>Bacteria</taxon>
        <taxon>Bacillati</taxon>
        <taxon>Bacillota</taxon>
        <taxon>Bacilli</taxon>
        <taxon>Lactobacillales</taxon>
        <taxon>Lactobacillaceae</taxon>
        <taxon>Secundilactobacillus</taxon>
    </lineage>
</organism>
<keyword evidence="10" id="KW-1185">Reference proteome</keyword>
<keyword evidence="6 7" id="KW-0472">Membrane</keyword>
<dbReference type="Proteomes" id="UP000051442">
    <property type="component" value="Unassembled WGS sequence"/>
</dbReference>
<dbReference type="OrthoDB" id="6623990at2"/>
<feature type="transmembrane region" description="Helical" evidence="7">
    <location>
        <begin position="241"/>
        <end position="261"/>
    </location>
</feature>
<feature type="transmembrane region" description="Helical" evidence="7">
    <location>
        <begin position="273"/>
        <end position="292"/>
    </location>
</feature>
<comment type="caution">
    <text evidence="9">The sequence shown here is derived from an EMBL/GenBank/DDBJ whole genome shotgun (WGS) entry which is preliminary data.</text>
</comment>
<comment type="subcellular location">
    <subcellularLocation>
        <location evidence="1">Cell membrane</location>
        <topology evidence="1">Multi-pass membrane protein</topology>
    </subcellularLocation>
</comment>
<dbReference type="GO" id="GO:0009246">
    <property type="term" value="P:enterobacterial common antigen biosynthetic process"/>
    <property type="evidence" value="ECO:0007669"/>
    <property type="project" value="TreeGrafter"/>
</dbReference>
<evidence type="ECO:0000259" key="8">
    <source>
        <dbReference type="Pfam" id="PF01757"/>
    </source>
</evidence>
<dbReference type="PANTHER" id="PTHR40074">
    <property type="entry name" value="O-ACETYLTRANSFERASE WECH"/>
    <property type="match status" value="1"/>
</dbReference>
<feature type="domain" description="Acyltransferase 3" evidence="8">
    <location>
        <begin position="6"/>
        <end position="320"/>
    </location>
</feature>
<dbReference type="PATRIC" id="fig|1423804.4.peg.1313"/>
<feature type="transmembrane region" description="Helical" evidence="7">
    <location>
        <begin position="208"/>
        <end position="226"/>
    </location>
</feature>
<name>A0A0R2F6W0_9LACO</name>
<evidence type="ECO:0000256" key="4">
    <source>
        <dbReference type="ARBA" id="ARBA00022692"/>
    </source>
</evidence>
<feature type="transmembrane region" description="Helical" evidence="7">
    <location>
        <begin position="153"/>
        <end position="171"/>
    </location>
</feature>
<comment type="similarity">
    <text evidence="2">Belongs to the acyltransferase 3 family.</text>
</comment>